<dbReference type="AlphaFoldDB" id="A0A921FB07"/>
<feature type="transmembrane region" description="Helical" evidence="2">
    <location>
        <begin position="12"/>
        <end position="29"/>
    </location>
</feature>
<sequence>MNNKKENRTFGNFINLLYPAVVAGLFLFVDVYCKLTYQVRGFENVLESIITFTSIVIGFYTAMYGVLITLTNSKLMLEFKKRKLDSIFRIQLYDSLIISFLVLVLSIIMQVLYNYPNHITDLFFDMWFTFIGYFVATSYRAISLLLKILFSKEERSPKAEQKSSDEKKNQMEKINQNDSKINHE</sequence>
<accession>A0A921FB07</accession>
<comment type="caution">
    <text evidence="3">The sequence shown here is derived from an EMBL/GenBank/DDBJ whole genome shotgun (WGS) entry which is preliminary data.</text>
</comment>
<dbReference type="Proteomes" id="UP000707535">
    <property type="component" value="Unassembled WGS sequence"/>
</dbReference>
<feature type="transmembrane region" description="Helical" evidence="2">
    <location>
        <begin position="127"/>
        <end position="150"/>
    </location>
</feature>
<evidence type="ECO:0000256" key="1">
    <source>
        <dbReference type="SAM" id="MobiDB-lite"/>
    </source>
</evidence>
<reference evidence="3" key="2">
    <citation type="submission" date="2021-09" db="EMBL/GenBank/DDBJ databases">
        <authorList>
            <person name="Gilroy R."/>
        </authorList>
    </citation>
    <scope>NUCLEOTIDE SEQUENCE</scope>
    <source>
        <strain evidence="3">CHK174-6876</strain>
    </source>
</reference>
<feature type="transmembrane region" description="Helical" evidence="2">
    <location>
        <begin position="92"/>
        <end position="115"/>
    </location>
</feature>
<reference evidence="3" key="1">
    <citation type="journal article" date="2021" name="PeerJ">
        <title>Extensive microbial diversity within the chicken gut microbiome revealed by metagenomics and culture.</title>
        <authorList>
            <person name="Gilroy R."/>
            <person name="Ravi A."/>
            <person name="Getino M."/>
            <person name="Pursley I."/>
            <person name="Horton D.L."/>
            <person name="Alikhan N.F."/>
            <person name="Baker D."/>
            <person name="Gharbi K."/>
            <person name="Hall N."/>
            <person name="Watson M."/>
            <person name="Adriaenssens E.M."/>
            <person name="Foster-Nyarko E."/>
            <person name="Jarju S."/>
            <person name="Secka A."/>
            <person name="Antonio M."/>
            <person name="Oren A."/>
            <person name="Chaudhuri R.R."/>
            <person name="La Ragione R."/>
            <person name="Hildebrand F."/>
            <person name="Pallen M.J."/>
        </authorList>
    </citation>
    <scope>NUCLEOTIDE SEQUENCE</scope>
    <source>
        <strain evidence="3">CHK174-6876</strain>
    </source>
</reference>
<evidence type="ECO:0000313" key="4">
    <source>
        <dbReference type="Proteomes" id="UP000707535"/>
    </source>
</evidence>
<gene>
    <name evidence="3" type="ORF">K8V00_07425</name>
</gene>
<feature type="region of interest" description="Disordered" evidence="1">
    <location>
        <begin position="154"/>
        <end position="184"/>
    </location>
</feature>
<organism evidence="3 4">
    <name type="scientific">Ligilactobacillus acidipiscis</name>
    <dbReference type="NCBI Taxonomy" id="89059"/>
    <lineage>
        <taxon>Bacteria</taxon>
        <taxon>Bacillati</taxon>
        <taxon>Bacillota</taxon>
        <taxon>Bacilli</taxon>
        <taxon>Lactobacillales</taxon>
        <taxon>Lactobacillaceae</taxon>
        <taxon>Ligilactobacillus</taxon>
    </lineage>
</organism>
<proteinExistence type="predicted"/>
<keyword evidence="2" id="KW-0472">Membrane</keyword>
<dbReference type="EMBL" id="DYXG01000075">
    <property type="protein sequence ID" value="HJE97437.1"/>
    <property type="molecule type" value="Genomic_DNA"/>
</dbReference>
<protein>
    <submittedName>
        <fullName evidence="3">Uncharacterized protein</fullName>
    </submittedName>
</protein>
<feature type="transmembrane region" description="Helical" evidence="2">
    <location>
        <begin position="49"/>
        <end position="71"/>
    </location>
</feature>
<feature type="compositionally biased region" description="Polar residues" evidence="1">
    <location>
        <begin position="172"/>
        <end position="184"/>
    </location>
</feature>
<keyword evidence="2" id="KW-1133">Transmembrane helix</keyword>
<feature type="compositionally biased region" description="Basic and acidic residues" evidence="1">
    <location>
        <begin position="154"/>
        <end position="171"/>
    </location>
</feature>
<name>A0A921FB07_9LACO</name>
<evidence type="ECO:0000256" key="2">
    <source>
        <dbReference type="SAM" id="Phobius"/>
    </source>
</evidence>
<evidence type="ECO:0000313" key="3">
    <source>
        <dbReference type="EMBL" id="HJE97437.1"/>
    </source>
</evidence>
<keyword evidence="2" id="KW-0812">Transmembrane</keyword>